<dbReference type="AlphaFoldDB" id="A0A9K3D3I0"/>
<evidence type="ECO:0000313" key="2">
    <source>
        <dbReference type="EMBL" id="GIQ87337.1"/>
    </source>
</evidence>
<dbReference type="GO" id="GO:0016020">
    <property type="term" value="C:membrane"/>
    <property type="evidence" value="ECO:0007669"/>
    <property type="project" value="InterPro"/>
</dbReference>
<keyword evidence="3" id="KW-1185">Reference proteome</keyword>
<organism evidence="2 3">
    <name type="scientific">Kipferlia bialata</name>
    <dbReference type="NCBI Taxonomy" id="797122"/>
    <lineage>
        <taxon>Eukaryota</taxon>
        <taxon>Metamonada</taxon>
        <taxon>Carpediemonas-like organisms</taxon>
        <taxon>Kipferlia</taxon>
    </lineage>
</organism>
<dbReference type="InterPro" id="IPR018491">
    <property type="entry name" value="SLC12_C"/>
</dbReference>
<reference evidence="2 3" key="1">
    <citation type="journal article" date="2018" name="PLoS ONE">
        <title>The draft genome of Kipferlia bialata reveals reductive genome evolution in fornicate parasites.</title>
        <authorList>
            <person name="Tanifuji G."/>
            <person name="Takabayashi S."/>
            <person name="Kume K."/>
            <person name="Takagi M."/>
            <person name="Nakayama T."/>
            <person name="Kamikawa R."/>
            <person name="Inagaki Y."/>
            <person name="Hashimoto T."/>
        </authorList>
    </citation>
    <scope>NUCLEOTIDE SEQUENCE [LARGE SCALE GENOMIC DNA]</scope>
    <source>
        <strain evidence="2">NY0173</strain>
    </source>
</reference>
<evidence type="ECO:0000259" key="1">
    <source>
        <dbReference type="Pfam" id="PF03522"/>
    </source>
</evidence>
<dbReference type="GO" id="GO:0022857">
    <property type="term" value="F:transmembrane transporter activity"/>
    <property type="evidence" value="ECO:0007669"/>
    <property type="project" value="InterPro"/>
</dbReference>
<accession>A0A9K3D3I0</accession>
<dbReference type="EMBL" id="BDIP01003150">
    <property type="protein sequence ID" value="GIQ87337.1"/>
    <property type="molecule type" value="Genomic_DNA"/>
</dbReference>
<name>A0A9K3D3I0_9EUKA</name>
<gene>
    <name evidence="2" type="ORF">KIPB_009353</name>
</gene>
<dbReference type="Proteomes" id="UP000265618">
    <property type="component" value="Unassembled WGS sequence"/>
</dbReference>
<dbReference type="OrthoDB" id="2020542at2759"/>
<sequence length="103" mass="11545">AQSRDMPSVHAATDAVLLKALETRHRIQFDEAMRPLVTRFARLNAVLRERCRLSKCVYMTLPIPRLSKPPMQYLALVDIMSDIPGVPVVLVRGSGQNVLTFDA</sequence>
<evidence type="ECO:0000313" key="3">
    <source>
        <dbReference type="Proteomes" id="UP000265618"/>
    </source>
</evidence>
<dbReference type="Pfam" id="PF03522">
    <property type="entry name" value="SLC12"/>
    <property type="match status" value="1"/>
</dbReference>
<protein>
    <recommendedName>
        <fullName evidence="1">SLC12A transporter C-terminal domain-containing protein</fullName>
    </recommendedName>
</protein>
<dbReference type="GO" id="GO:0006811">
    <property type="term" value="P:monoatomic ion transport"/>
    <property type="evidence" value="ECO:0007669"/>
    <property type="project" value="InterPro"/>
</dbReference>
<feature type="domain" description="SLC12A transporter C-terminal" evidence="1">
    <location>
        <begin position="33"/>
        <end position="101"/>
    </location>
</feature>
<feature type="non-terminal residue" evidence="2">
    <location>
        <position position="1"/>
    </location>
</feature>
<comment type="caution">
    <text evidence="2">The sequence shown here is derived from an EMBL/GenBank/DDBJ whole genome shotgun (WGS) entry which is preliminary data.</text>
</comment>
<proteinExistence type="predicted"/>